<keyword evidence="1" id="KW-0812">Transmembrane</keyword>
<organism evidence="2 3">
    <name type="scientific">Acinetobacter pseudolwoffii</name>
    <dbReference type="NCBI Taxonomy" id="2053287"/>
    <lineage>
        <taxon>Bacteria</taxon>
        <taxon>Pseudomonadati</taxon>
        <taxon>Pseudomonadota</taxon>
        <taxon>Gammaproteobacteria</taxon>
        <taxon>Moraxellales</taxon>
        <taxon>Moraxellaceae</taxon>
        <taxon>Acinetobacter</taxon>
    </lineage>
</organism>
<dbReference type="EMBL" id="PGOZ01000004">
    <property type="protein sequence ID" value="PJI33106.1"/>
    <property type="molecule type" value="Genomic_DNA"/>
</dbReference>
<accession>A0A2H9UN02</accession>
<evidence type="ECO:0000313" key="2">
    <source>
        <dbReference type="EMBL" id="PJI33106.1"/>
    </source>
</evidence>
<keyword evidence="1" id="KW-0472">Membrane</keyword>
<gene>
    <name evidence="2" type="ORF">CU320_05545</name>
</gene>
<evidence type="ECO:0000256" key="1">
    <source>
        <dbReference type="SAM" id="Phobius"/>
    </source>
</evidence>
<proteinExistence type="predicted"/>
<dbReference type="Proteomes" id="UP000242351">
    <property type="component" value="Unassembled WGS sequence"/>
</dbReference>
<reference evidence="2 3" key="1">
    <citation type="submission" date="2017-11" db="EMBL/GenBank/DDBJ databases">
        <authorList>
            <person name="Han C.G."/>
        </authorList>
    </citation>
    <scope>NUCLEOTIDE SEQUENCE [LARGE SCALE GENOMIC DNA]</scope>
    <source>
        <strain evidence="2 3">ANC 5347</strain>
    </source>
</reference>
<sequence length="278" mass="32136">MWGNVQEQQTQAVVLQQPKDQKVYLDVQHSTDTIAILSFALSIIIALILGSLATWLAYWYGRKSFKLTEMSFKTVVEQIKSSETTALDLNSKLFNQQLVLQDREQKNLQKVQWIDSFRLLAQSYMSKNIELLFKLDRFQEKYLHFPKNVKIDDKTEAGKCLDQISLLIEESVILTSHIALFLESYALTDNKIIHFSDFFNQTAQDTKKEYLNISSKEALTKYKKTGIVRDTDEISKELYSDSNEHINSLENKDRLGVLGVYSRMIGEEFKIIINEKAA</sequence>
<protein>
    <submittedName>
        <fullName evidence="2">Uncharacterized protein</fullName>
    </submittedName>
</protein>
<reference evidence="2 3" key="2">
    <citation type="submission" date="2017-12" db="EMBL/GenBank/DDBJ databases">
        <title>Revising the taxonomy of the Acinetobacter lwoffii group: the description of Acinetobacter pseudolwoffii sp. nov. and emended description of Acinetobacter lwoffii.</title>
        <authorList>
            <person name="Nemec A."/>
        </authorList>
    </citation>
    <scope>NUCLEOTIDE SEQUENCE [LARGE SCALE GENOMIC DNA]</scope>
    <source>
        <strain evidence="2 3">ANC 5347</strain>
    </source>
</reference>
<name>A0A2H9UN02_9GAMM</name>
<evidence type="ECO:0000313" key="3">
    <source>
        <dbReference type="Proteomes" id="UP000242351"/>
    </source>
</evidence>
<dbReference type="AlphaFoldDB" id="A0A2H9UN02"/>
<keyword evidence="1" id="KW-1133">Transmembrane helix</keyword>
<feature type="transmembrane region" description="Helical" evidence="1">
    <location>
        <begin position="34"/>
        <end position="60"/>
    </location>
</feature>
<comment type="caution">
    <text evidence="2">The sequence shown here is derived from an EMBL/GenBank/DDBJ whole genome shotgun (WGS) entry which is preliminary data.</text>
</comment>